<proteinExistence type="predicted"/>
<evidence type="ECO:0000256" key="3">
    <source>
        <dbReference type="ARBA" id="ARBA00022989"/>
    </source>
</evidence>
<evidence type="ECO:0000313" key="8">
    <source>
        <dbReference type="Proteomes" id="UP001476247"/>
    </source>
</evidence>
<feature type="transmembrane region" description="Helical" evidence="5">
    <location>
        <begin position="77"/>
        <end position="98"/>
    </location>
</feature>
<dbReference type="PANTHER" id="PTHR10783">
    <property type="entry name" value="XENOTROPIC AND POLYTROPIC RETROVIRUS RECEPTOR 1-RELATED"/>
    <property type="match status" value="1"/>
</dbReference>
<evidence type="ECO:0000256" key="2">
    <source>
        <dbReference type="ARBA" id="ARBA00022692"/>
    </source>
</evidence>
<accession>A0ABP9XNF6</accession>
<feature type="transmembrane region" description="Helical" evidence="5">
    <location>
        <begin position="291"/>
        <end position="312"/>
    </location>
</feature>
<keyword evidence="8" id="KW-1185">Reference proteome</keyword>
<evidence type="ECO:0000313" key="7">
    <source>
        <dbReference type="EMBL" id="GAA5796329.1"/>
    </source>
</evidence>
<evidence type="ECO:0000259" key="6">
    <source>
        <dbReference type="PROSITE" id="PS51380"/>
    </source>
</evidence>
<evidence type="ECO:0000256" key="5">
    <source>
        <dbReference type="SAM" id="Phobius"/>
    </source>
</evidence>
<comment type="caution">
    <text evidence="7">The sequence shown here is derived from an EMBL/GenBank/DDBJ whole genome shotgun (WGS) entry which is preliminary data.</text>
</comment>
<feature type="domain" description="EXS" evidence="6">
    <location>
        <begin position="169"/>
        <end position="377"/>
    </location>
</feature>
<feature type="transmembrane region" description="Helical" evidence="5">
    <location>
        <begin position="252"/>
        <end position="270"/>
    </location>
</feature>
<dbReference type="EMBL" id="BAABUJ010000006">
    <property type="protein sequence ID" value="GAA5796329.1"/>
    <property type="molecule type" value="Genomic_DNA"/>
</dbReference>
<organism evidence="7 8">
    <name type="scientific">Helicostylum pulchrum</name>
    <dbReference type="NCBI Taxonomy" id="562976"/>
    <lineage>
        <taxon>Eukaryota</taxon>
        <taxon>Fungi</taxon>
        <taxon>Fungi incertae sedis</taxon>
        <taxon>Mucoromycota</taxon>
        <taxon>Mucoromycotina</taxon>
        <taxon>Mucoromycetes</taxon>
        <taxon>Mucorales</taxon>
        <taxon>Mucorineae</taxon>
        <taxon>Mucoraceae</taxon>
        <taxon>Helicostylum</taxon>
    </lineage>
</organism>
<keyword evidence="4 5" id="KW-0472">Membrane</keyword>
<dbReference type="PROSITE" id="PS51380">
    <property type="entry name" value="EXS"/>
    <property type="match status" value="1"/>
</dbReference>
<comment type="subcellular location">
    <subcellularLocation>
        <location evidence="1">Membrane</location>
        <topology evidence="1">Multi-pass membrane protein</topology>
    </subcellularLocation>
</comment>
<evidence type="ECO:0000256" key="4">
    <source>
        <dbReference type="ARBA" id="ARBA00023136"/>
    </source>
</evidence>
<dbReference type="Pfam" id="PF03124">
    <property type="entry name" value="EXS"/>
    <property type="match status" value="1"/>
</dbReference>
<evidence type="ECO:0000256" key="1">
    <source>
        <dbReference type="ARBA" id="ARBA00004141"/>
    </source>
</evidence>
<feature type="transmembrane region" description="Helical" evidence="5">
    <location>
        <begin position="53"/>
        <end position="71"/>
    </location>
</feature>
<reference evidence="7 8" key="1">
    <citation type="submission" date="2024-04" db="EMBL/GenBank/DDBJ databases">
        <title>genome sequences of Mucor flavus KT1a and Helicostylum pulchrum KT1b strains isolation_sourced from the surface of a dry-aged beef.</title>
        <authorList>
            <person name="Toyotome T."/>
            <person name="Hosono M."/>
            <person name="Torimaru M."/>
            <person name="Fukuda K."/>
            <person name="Mikami N."/>
        </authorList>
    </citation>
    <scope>NUCLEOTIDE SEQUENCE [LARGE SCALE GENOMIC DNA]</scope>
    <source>
        <strain evidence="7 8">KT1b</strain>
    </source>
</reference>
<protein>
    <recommendedName>
        <fullName evidence="6">EXS domain-containing protein</fullName>
    </recommendedName>
</protein>
<name>A0ABP9XNF6_9FUNG</name>
<dbReference type="InterPro" id="IPR004342">
    <property type="entry name" value="EXS_C"/>
</dbReference>
<feature type="transmembrane region" description="Helical" evidence="5">
    <location>
        <begin position="12"/>
        <end position="32"/>
    </location>
</feature>
<dbReference type="PANTHER" id="PTHR10783:SF46">
    <property type="entry name" value="PROTEIN ERD1 HOMOLOG 2"/>
    <property type="match status" value="1"/>
</dbReference>
<keyword evidence="3 5" id="KW-1133">Transmembrane helix</keyword>
<sequence>MDVEGTFLPLTYRPIALFSLGIWGWALNLLVLSKSGIDPVSLLQLHQVDKQTPLYKPIFILSAAFSMVIAFNLYVYWYFNSSVVALLPYISCLALLFWPGKAIYRKERIRFIRMSKRVLSLNIFAPVFFSDIILADMLTSFSNVFGDLYIAGCVLFAGQKSSYFMDNTDNLYYRDVMVPLFISLPYLIRLKQCVSEYVETKERRHVLNAIKYTSSLPVVILASVQKKAAIYVAETGSTPNHWYLNENTVTQLWILFVFINSMYSFWWDISMDWNLITVSTKNSKVKFRTQLYFPTTFYIAATAIDFLLRITWSLKLSSPIYIRQIDASIFLLLEIFRRWVWVIFRLENEWVKKIYNTLPLDSLRLNLLDRKTSSGLLSPIEEEDP</sequence>
<dbReference type="Proteomes" id="UP001476247">
    <property type="component" value="Unassembled WGS sequence"/>
</dbReference>
<gene>
    <name evidence="7" type="ORF">HPULCUR_001699</name>
</gene>
<keyword evidence="2 5" id="KW-0812">Transmembrane</keyword>
<feature type="transmembrane region" description="Helical" evidence="5">
    <location>
        <begin position="119"/>
        <end position="138"/>
    </location>
</feature>